<protein>
    <submittedName>
        <fullName evidence="2">Uncharacterized protein</fullName>
    </submittedName>
</protein>
<dbReference type="EMBL" id="LR797518">
    <property type="protein sequence ID" value="CAB4222670.1"/>
    <property type="molecule type" value="Genomic_DNA"/>
</dbReference>
<reference evidence="2" key="1">
    <citation type="submission" date="2020-05" db="EMBL/GenBank/DDBJ databases">
        <authorList>
            <person name="Chiriac C."/>
            <person name="Salcher M."/>
            <person name="Ghai R."/>
            <person name="Kavagutti S V."/>
        </authorList>
    </citation>
    <scope>NUCLEOTIDE SEQUENCE</scope>
</reference>
<evidence type="ECO:0000313" key="4">
    <source>
        <dbReference type="EMBL" id="CAB4190426.1"/>
    </source>
</evidence>
<evidence type="ECO:0000313" key="6">
    <source>
        <dbReference type="EMBL" id="CAB4222670.1"/>
    </source>
</evidence>
<sequence>MKVKIGPYREWIGPYQIADTIFFWTDRHGIWPDEDPRWNRWDYKASEKLGDWLAESWVNTFCNWIESKKKRTVKIKIDNYDTWSMDHTLSLIIHPMLVQMKATKHGSPWVDDEDVPEHLRSTAAPPLTEEEKNYGGTDSLHEARWDWILDEMIWAFYNSANDDPDGPESPTSYSRKISDGIPFDGSPENVMSWEKYHEENTKFDNRKANAYKLFGKYYRCLWD</sequence>
<gene>
    <name evidence="3" type="ORF">UFOVP1065_89</name>
    <name evidence="4" type="ORF">UFOVP1198_58</name>
    <name evidence="5" type="ORF">UFOVP1418_50</name>
    <name evidence="7" type="ORF">UFOVP1524_100</name>
    <name evidence="6" type="ORF">UFOVP1651_100</name>
    <name evidence="1" type="ORF">UFOVP908_78</name>
    <name evidence="2" type="ORF">UFOVP990_58</name>
</gene>
<evidence type="ECO:0000313" key="2">
    <source>
        <dbReference type="EMBL" id="CAB4176699.1"/>
    </source>
</evidence>
<evidence type="ECO:0000313" key="7">
    <source>
        <dbReference type="EMBL" id="CAB5227722.1"/>
    </source>
</evidence>
<dbReference type="EMBL" id="LR797369">
    <property type="protein sequence ID" value="CAB4210877.1"/>
    <property type="molecule type" value="Genomic_DNA"/>
</dbReference>
<dbReference type="EMBL" id="LR797021">
    <property type="protein sequence ID" value="CAB4181954.1"/>
    <property type="molecule type" value="Genomic_DNA"/>
</dbReference>
<dbReference type="EMBL" id="LR796945">
    <property type="protein sequence ID" value="CAB4176699.1"/>
    <property type="molecule type" value="Genomic_DNA"/>
</dbReference>
<name>A0A6J5PXT4_9CAUD</name>
<evidence type="ECO:0000313" key="3">
    <source>
        <dbReference type="EMBL" id="CAB4181954.1"/>
    </source>
</evidence>
<dbReference type="EMBL" id="LR797157">
    <property type="protein sequence ID" value="CAB4190426.1"/>
    <property type="molecule type" value="Genomic_DNA"/>
</dbReference>
<proteinExistence type="predicted"/>
<evidence type="ECO:0000313" key="5">
    <source>
        <dbReference type="EMBL" id="CAB4210877.1"/>
    </source>
</evidence>
<evidence type="ECO:0000313" key="1">
    <source>
        <dbReference type="EMBL" id="CAB4170524.1"/>
    </source>
</evidence>
<dbReference type="EMBL" id="LR796860">
    <property type="protein sequence ID" value="CAB4170524.1"/>
    <property type="molecule type" value="Genomic_DNA"/>
</dbReference>
<organism evidence="2">
    <name type="scientific">uncultured Caudovirales phage</name>
    <dbReference type="NCBI Taxonomy" id="2100421"/>
    <lineage>
        <taxon>Viruses</taxon>
        <taxon>Duplodnaviria</taxon>
        <taxon>Heunggongvirae</taxon>
        <taxon>Uroviricota</taxon>
        <taxon>Caudoviricetes</taxon>
        <taxon>Peduoviridae</taxon>
        <taxon>Maltschvirus</taxon>
        <taxon>Maltschvirus maltsch</taxon>
    </lineage>
</organism>
<dbReference type="EMBL" id="LR798378">
    <property type="protein sequence ID" value="CAB5227722.1"/>
    <property type="molecule type" value="Genomic_DNA"/>
</dbReference>
<accession>A0A6J5PXT4</accession>